<accession>A0A7X0PKI7</accession>
<keyword evidence="4" id="KW-1185">Reference proteome</keyword>
<keyword evidence="2" id="KW-0812">Transmembrane</keyword>
<gene>
    <name evidence="3" type="ORF">HNP48_005931</name>
</gene>
<feature type="transmembrane region" description="Helical" evidence="2">
    <location>
        <begin position="20"/>
        <end position="44"/>
    </location>
</feature>
<dbReference type="RefSeq" id="WP_184863998.1">
    <property type="nucleotide sequence ID" value="NZ_JACHLK010000017.1"/>
</dbReference>
<reference evidence="3 4" key="1">
    <citation type="submission" date="2020-08" db="EMBL/GenBank/DDBJ databases">
        <title>Functional genomics of gut bacteria from endangered species of beetles.</title>
        <authorList>
            <person name="Carlos-Shanley C."/>
        </authorList>
    </citation>
    <scope>NUCLEOTIDE SEQUENCE [LARGE SCALE GENOMIC DNA]</scope>
    <source>
        <strain evidence="3 4">S00198</strain>
    </source>
</reference>
<proteinExistence type="predicted"/>
<keyword evidence="2" id="KW-0472">Membrane</keyword>
<feature type="compositionally biased region" description="Polar residues" evidence="1">
    <location>
        <begin position="65"/>
        <end position="74"/>
    </location>
</feature>
<evidence type="ECO:0000313" key="4">
    <source>
        <dbReference type="Proteomes" id="UP000575083"/>
    </source>
</evidence>
<keyword evidence="2" id="KW-1133">Transmembrane helix</keyword>
<evidence type="ECO:0000313" key="3">
    <source>
        <dbReference type="EMBL" id="MBB6563212.1"/>
    </source>
</evidence>
<sequence length="74" mass="7775">MYPLSIEDLDPSPGGTVFWKILPGLAVAMLVVCALALIASFLIVTSASAQVRDGSRESVGRSLAGLQQQPAHRP</sequence>
<protein>
    <submittedName>
        <fullName evidence="3">Uncharacterized protein</fullName>
    </submittedName>
</protein>
<organism evidence="3 4">
    <name type="scientific">Acidovorax soli</name>
    <dbReference type="NCBI Taxonomy" id="592050"/>
    <lineage>
        <taxon>Bacteria</taxon>
        <taxon>Pseudomonadati</taxon>
        <taxon>Pseudomonadota</taxon>
        <taxon>Betaproteobacteria</taxon>
        <taxon>Burkholderiales</taxon>
        <taxon>Comamonadaceae</taxon>
        <taxon>Acidovorax</taxon>
    </lineage>
</organism>
<dbReference type="AlphaFoldDB" id="A0A7X0PKI7"/>
<comment type="caution">
    <text evidence="3">The sequence shown here is derived from an EMBL/GenBank/DDBJ whole genome shotgun (WGS) entry which is preliminary data.</text>
</comment>
<dbReference type="Proteomes" id="UP000575083">
    <property type="component" value="Unassembled WGS sequence"/>
</dbReference>
<name>A0A7X0PKI7_9BURK</name>
<evidence type="ECO:0000256" key="1">
    <source>
        <dbReference type="SAM" id="MobiDB-lite"/>
    </source>
</evidence>
<feature type="region of interest" description="Disordered" evidence="1">
    <location>
        <begin position="50"/>
        <end position="74"/>
    </location>
</feature>
<dbReference type="EMBL" id="JACHLK010000017">
    <property type="protein sequence ID" value="MBB6563212.1"/>
    <property type="molecule type" value="Genomic_DNA"/>
</dbReference>
<evidence type="ECO:0000256" key="2">
    <source>
        <dbReference type="SAM" id="Phobius"/>
    </source>
</evidence>